<evidence type="ECO:0000259" key="1">
    <source>
        <dbReference type="Pfam" id="PF13649"/>
    </source>
</evidence>
<dbReference type="RefSeq" id="WP_030511805.1">
    <property type="nucleotide sequence ID" value="NZ_JBITLZ010000012.1"/>
</dbReference>
<dbReference type="Pfam" id="PF13649">
    <property type="entry name" value="Methyltransf_25"/>
    <property type="match status" value="1"/>
</dbReference>
<sequence length="220" mass="23252">MSAGKLLHGHSRHSDGGGTIDYPRGYDVLAEIGFLGRRRGVFTRLAALSGAEQGHQIVDVGCGTGYLTRMLAPIVGREGRVTGLDPSPAMIGHARRRSPDNCSYQVGEGQAMPFPDASFDIAVSSFAVHHMPVSARGTAVREMFRVLRPGGRLLIAEFRPPANPLAARLAAVLAGPAMRPTMPELLADLVPGAGFRVESTGTVGPVLYYVTAVRPLDAPS</sequence>
<proteinExistence type="predicted"/>
<protein>
    <submittedName>
        <fullName evidence="2">Methyltransferase domain-containing protein</fullName>
    </submittedName>
</protein>
<name>A0A1N7B6N5_9ACTN</name>
<evidence type="ECO:0000313" key="2">
    <source>
        <dbReference type="EMBL" id="SIR47015.1"/>
    </source>
</evidence>
<dbReference type="CDD" id="cd02440">
    <property type="entry name" value="AdoMet_MTases"/>
    <property type="match status" value="1"/>
</dbReference>
<accession>A0A1N7B6N5</accession>
<dbReference type="PANTHER" id="PTHR42912">
    <property type="entry name" value="METHYLTRANSFERASE"/>
    <property type="match status" value="1"/>
</dbReference>
<dbReference type="AlphaFoldDB" id="A0A1N7B6N5"/>
<dbReference type="GO" id="GO:0032259">
    <property type="term" value="P:methylation"/>
    <property type="evidence" value="ECO:0007669"/>
    <property type="project" value="UniProtKB-KW"/>
</dbReference>
<dbReference type="Gene3D" id="3.40.50.150">
    <property type="entry name" value="Vaccinia Virus protein VP39"/>
    <property type="match status" value="1"/>
</dbReference>
<dbReference type="GO" id="GO:0008168">
    <property type="term" value="F:methyltransferase activity"/>
    <property type="evidence" value="ECO:0007669"/>
    <property type="project" value="UniProtKB-KW"/>
</dbReference>
<dbReference type="InterPro" id="IPR029063">
    <property type="entry name" value="SAM-dependent_MTases_sf"/>
</dbReference>
<dbReference type="InterPro" id="IPR041698">
    <property type="entry name" value="Methyltransf_25"/>
</dbReference>
<evidence type="ECO:0000313" key="3">
    <source>
        <dbReference type="Proteomes" id="UP000186096"/>
    </source>
</evidence>
<dbReference type="InterPro" id="IPR050508">
    <property type="entry name" value="Methyltransf_Superfamily"/>
</dbReference>
<keyword evidence="2" id="KW-0808">Transferase</keyword>
<gene>
    <name evidence="2" type="ORF">SAMN05421833_109177</name>
</gene>
<reference evidence="3" key="1">
    <citation type="submission" date="2017-01" db="EMBL/GenBank/DDBJ databases">
        <authorList>
            <person name="Varghese N."/>
            <person name="Submissions S."/>
        </authorList>
    </citation>
    <scope>NUCLEOTIDE SEQUENCE [LARGE SCALE GENOMIC DNA]</scope>
    <source>
        <strain evidence="3">ATCC 12950</strain>
    </source>
</reference>
<organism evidence="2 3">
    <name type="scientific">Microbispora rosea</name>
    <dbReference type="NCBI Taxonomy" id="58117"/>
    <lineage>
        <taxon>Bacteria</taxon>
        <taxon>Bacillati</taxon>
        <taxon>Actinomycetota</taxon>
        <taxon>Actinomycetes</taxon>
        <taxon>Streptosporangiales</taxon>
        <taxon>Streptosporangiaceae</taxon>
        <taxon>Microbispora</taxon>
    </lineage>
</organism>
<dbReference type="EMBL" id="FTNI01000009">
    <property type="protein sequence ID" value="SIR47015.1"/>
    <property type="molecule type" value="Genomic_DNA"/>
</dbReference>
<keyword evidence="3" id="KW-1185">Reference proteome</keyword>
<feature type="domain" description="Methyltransferase" evidence="1">
    <location>
        <begin position="57"/>
        <end position="151"/>
    </location>
</feature>
<keyword evidence="2" id="KW-0489">Methyltransferase</keyword>
<dbReference type="Proteomes" id="UP000186096">
    <property type="component" value="Unassembled WGS sequence"/>
</dbReference>
<dbReference type="SUPFAM" id="SSF53335">
    <property type="entry name" value="S-adenosyl-L-methionine-dependent methyltransferases"/>
    <property type="match status" value="1"/>
</dbReference>
<dbReference type="STRING" id="58117.SAMN05421833_109177"/>